<evidence type="ECO:0000256" key="1">
    <source>
        <dbReference type="SAM" id="Coils"/>
    </source>
</evidence>
<keyword evidence="1" id="KW-0175">Coiled coil</keyword>
<reference evidence="4 5" key="1">
    <citation type="journal article" date="2011" name="J. Biotechnol.">
        <title>High-quality genome sequence of Pichia pastoris CBS7435.</title>
        <authorList>
            <person name="Kuberl A."/>
            <person name="Schneider J."/>
            <person name="Thallinger G.G."/>
            <person name="Anderl I."/>
            <person name="Wibberg D."/>
            <person name="Hajek T."/>
            <person name="Jaenicke S."/>
            <person name="Brinkrolf K."/>
            <person name="Goesmann A."/>
            <person name="Szczepanowski R."/>
            <person name="Puhler A."/>
            <person name="Schwab H."/>
            <person name="Glieder A."/>
            <person name="Pichler H."/>
        </authorList>
    </citation>
    <scope>NUCLEOTIDE SEQUENCE [LARGE SCALE GENOMIC DNA]</scope>
    <source>
        <strain evidence="5">ATCC 76273 / CBS 7435 / CECT 11047 / NRRL Y-11430 / Wegner 21-1</strain>
    </source>
</reference>
<evidence type="ECO:0000259" key="3">
    <source>
        <dbReference type="PROSITE" id="PS50829"/>
    </source>
</evidence>
<dbReference type="PROSITE" id="PS50829">
    <property type="entry name" value="GYF"/>
    <property type="match status" value="1"/>
</dbReference>
<reference evidence="4 5" key="3">
    <citation type="journal article" date="2016" name="FEMS Yeast Res.">
        <title>Curation of the genome annotation of Pichia pastoris (Komagataella phaffii) CBS7435 from gene level to protein function.</title>
        <authorList>
            <person name="Valli M."/>
            <person name="Tatto N.E."/>
            <person name="Peymann A."/>
            <person name="Gruber C."/>
            <person name="Landes N."/>
            <person name="Ekker H."/>
            <person name="Thallinger G.G."/>
            <person name="Mattanovich D."/>
            <person name="Gasser B."/>
            <person name="Graf A.B."/>
        </authorList>
    </citation>
    <scope>GENOME REANNOTATION</scope>
    <source>
        <strain evidence="4 5">ATCC 76273 / CBS 7435 / CECT 11047 / NRRL Y-11430 / Wegner 21-1</strain>
    </source>
</reference>
<dbReference type="PANTHER" id="PTHR14445">
    <property type="entry name" value="GRB10 INTERACTING GYF PROTEIN"/>
    <property type="match status" value="1"/>
</dbReference>
<accession>F2QT21</accession>
<dbReference type="SUPFAM" id="SSF55277">
    <property type="entry name" value="GYF domain"/>
    <property type="match status" value="1"/>
</dbReference>
<feature type="region of interest" description="Disordered" evidence="2">
    <location>
        <begin position="452"/>
        <end position="482"/>
    </location>
</feature>
<sequence length="767" mass="84321">MSDIINQPQNNMPYSYDSSGTSQTNFQEASTTVNAQEVPPRPKNSYSVSEMFEIRQRMVDANQLLPVESQLPYRLSEINRTIHVDLKEARLQDSTKKSSPTVNGFSNTDHDSQFLVDKMEKLSTNDQGSNWSSPLVSHPLLTRQTSSRISSNMTPPPGITPLGSVPPTLEPSQIQWIYLDAQGQEQGPFDGLMMQGWFEANYLTPELRLRRKEESSFRTLAELVQSLGDFRYPFLKRLPPITQSTDPIFFPNHAEVPQWGANSSNSKSSSPWISHQNLSMDYGGQRLNSPSTFLPQFDLTSQIRAATPLSAPIVSTPDFSAEILGASTAPLGESNQKELSATLTKEAEPENIDDFPIKSISFDDEPSQGSTPVSTAKDEPEPSKPATISSVFASSSVTVPTSAPAPAPVPAPTTVRTLPSLREIQQEELTKAKLRRQAEEARLQESLRLQRLKEQEKSKNEVSTSQKASDIAPWANTKVSGPPLSLRQIQELEAKQLQERKKKQLNNVQNQPIAQRLSEGAASTSLPASATWAKTPVAPVLATKSLTEIQKEQAEAQAQRLQSQALKNNAVSFANVASSSSTPVEPEDGWTVISKKVVAKPKPSAAAVAGALAPKQPLAPSALRALSAQGTVGTTANTATRSSQSAPPSRQFLDWCRSQLVQLNKSVNKEDLLSILLQLSGGSESQEIIADTIYSNSSIMDGRRFASEFLKRKQVVEAWIEKNGFEFDWYEAQTKTLNDVNDSSKDQDDEWDMAFTKVVSKKPKKRV</sequence>
<proteinExistence type="predicted"/>
<feature type="region of interest" description="Disordered" evidence="2">
    <location>
        <begin position="330"/>
        <end position="387"/>
    </location>
</feature>
<dbReference type="Proteomes" id="UP000006853">
    <property type="component" value="Chromosome 2"/>
</dbReference>
<dbReference type="AlphaFoldDB" id="F2QT21"/>
<keyword evidence="5" id="KW-1185">Reference proteome</keyword>
<feature type="coiled-coil region" evidence="1">
    <location>
        <begin position="544"/>
        <end position="571"/>
    </location>
</feature>
<dbReference type="Pfam" id="PF02213">
    <property type="entry name" value="GYF"/>
    <property type="match status" value="1"/>
</dbReference>
<feature type="compositionally biased region" description="Polar residues" evidence="2">
    <location>
        <begin position="333"/>
        <end position="343"/>
    </location>
</feature>
<gene>
    <name evidence="4" type="ordered locus">PP7435_Chr2-0867</name>
</gene>
<dbReference type="SMART" id="SM00444">
    <property type="entry name" value="GYF"/>
    <property type="match status" value="1"/>
</dbReference>
<reference key="2">
    <citation type="submission" date="2011-04" db="EMBL/GenBank/DDBJ databases">
        <title>High-quality genome sequence of Pichia pastoris CBS 7435.</title>
        <authorList>
            <person name="Kueberl A."/>
            <person name="Schneider J."/>
            <person name="Thallinger G.G."/>
            <person name="Anderl I."/>
            <person name="Wibberg D."/>
            <person name="Hajek T."/>
            <person name="Jaenicke S."/>
            <person name="Brinkrolf K."/>
            <person name="Goesmann A."/>
            <person name="Szczepanowski R."/>
            <person name="Puehler A."/>
            <person name="Schwab H."/>
            <person name="Glieder A."/>
            <person name="Pichler H."/>
        </authorList>
    </citation>
    <scope>NUCLEOTIDE SEQUENCE</scope>
    <source>
        <strain>CBS 7435</strain>
    </source>
</reference>
<evidence type="ECO:0000256" key="2">
    <source>
        <dbReference type="SAM" id="MobiDB-lite"/>
    </source>
</evidence>
<dbReference type="InterPro" id="IPR035445">
    <property type="entry name" value="GYF-like_dom_sf"/>
</dbReference>
<feature type="domain" description="GYF" evidence="3">
    <location>
        <begin position="173"/>
        <end position="228"/>
    </location>
</feature>
<dbReference type="GO" id="GO:0005829">
    <property type="term" value="C:cytosol"/>
    <property type="evidence" value="ECO:0007669"/>
    <property type="project" value="TreeGrafter"/>
</dbReference>
<dbReference type="HOGENOM" id="CLU_364123_0_0_1"/>
<evidence type="ECO:0000313" key="4">
    <source>
        <dbReference type="EMBL" id="CCA38549.1"/>
    </source>
</evidence>
<organism evidence="4 5">
    <name type="scientific">Komagataella phaffii (strain ATCC 76273 / CBS 7435 / CECT 11047 / NRRL Y-11430 / Wegner 21-1)</name>
    <name type="common">Yeast</name>
    <name type="synonym">Pichia pastoris</name>
    <dbReference type="NCBI Taxonomy" id="981350"/>
    <lineage>
        <taxon>Eukaryota</taxon>
        <taxon>Fungi</taxon>
        <taxon>Dikarya</taxon>
        <taxon>Ascomycota</taxon>
        <taxon>Saccharomycotina</taxon>
        <taxon>Pichiomycetes</taxon>
        <taxon>Pichiales</taxon>
        <taxon>Pichiaceae</taxon>
        <taxon>Komagataella</taxon>
    </lineage>
</organism>
<feature type="region of interest" description="Disordered" evidence="2">
    <location>
        <begin position="1"/>
        <end position="25"/>
    </location>
</feature>
<name>F2QT21_KOMPC</name>
<dbReference type="Gene3D" id="3.30.1490.40">
    <property type="match status" value="1"/>
</dbReference>
<protein>
    <recommendedName>
        <fullName evidence="3">GYF domain-containing protein</fullName>
    </recommendedName>
</protein>
<dbReference type="InterPro" id="IPR051640">
    <property type="entry name" value="GRB10-interact_GYF"/>
</dbReference>
<dbReference type="EMBL" id="FR839629">
    <property type="protein sequence ID" value="CCA38549.1"/>
    <property type="molecule type" value="Genomic_DNA"/>
</dbReference>
<dbReference type="PANTHER" id="PTHR14445:SF36">
    <property type="entry name" value="FI03272P-RELATED"/>
    <property type="match status" value="1"/>
</dbReference>
<dbReference type="InterPro" id="IPR003169">
    <property type="entry name" value="GYF"/>
</dbReference>
<evidence type="ECO:0000313" key="5">
    <source>
        <dbReference type="Proteomes" id="UP000006853"/>
    </source>
</evidence>